<feature type="domain" description="TonB-dependent receptor plug" evidence="2">
    <location>
        <begin position="134"/>
        <end position="236"/>
    </location>
</feature>
<dbReference type="Pfam" id="PF07715">
    <property type="entry name" value="Plug"/>
    <property type="match status" value="1"/>
</dbReference>
<protein>
    <recommendedName>
        <fullName evidence="2">TonB-dependent receptor plug domain-containing protein</fullName>
    </recommendedName>
</protein>
<evidence type="ECO:0000256" key="1">
    <source>
        <dbReference type="SAM" id="MobiDB-lite"/>
    </source>
</evidence>
<dbReference type="InterPro" id="IPR039426">
    <property type="entry name" value="TonB-dep_rcpt-like"/>
</dbReference>
<dbReference type="InterPro" id="IPR008969">
    <property type="entry name" value="CarboxyPept-like_regulatory"/>
</dbReference>
<accession>A0A382EM36</accession>
<evidence type="ECO:0000259" key="2">
    <source>
        <dbReference type="Pfam" id="PF07715"/>
    </source>
</evidence>
<sequence length="238" mass="24764">MLEIIRNVYRSSGSGLFWFALIMVFVIAQPLAAQGVITGNVTDAKTGEPLAGVNVFIGALGIGASSTADGNYTIDRVPEGRHEVTAGYIGYETSSQMVDVSSGATVNVDFALESSPLMLDEVFVTGTAGQARRREVGNSVGTINISEVNAPMANLEDMLSARIPGLNIQGTSGASGAGGVIRLRGNSSVAMSNAPLVYIDGVRVRSDSYPKNVPPTGYSGRGHNTLSSPLNDINPNDV</sequence>
<proteinExistence type="predicted"/>
<name>A0A382EM36_9ZZZZ</name>
<dbReference type="InterPro" id="IPR037066">
    <property type="entry name" value="Plug_dom_sf"/>
</dbReference>
<gene>
    <name evidence="3" type="ORF">METZ01_LOCUS203807</name>
</gene>
<organism evidence="3">
    <name type="scientific">marine metagenome</name>
    <dbReference type="NCBI Taxonomy" id="408172"/>
    <lineage>
        <taxon>unclassified sequences</taxon>
        <taxon>metagenomes</taxon>
        <taxon>ecological metagenomes</taxon>
    </lineage>
</organism>
<dbReference type="Gene3D" id="2.60.40.1120">
    <property type="entry name" value="Carboxypeptidase-like, regulatory domain"/>
    <property type="match status" value="1"/>
</dbReference>
<dbReference type="Gene3D" id="2.170.130.10">
    <property type="entry name" value="TonB-dependent receptor, plug domain"/>
    <property type="match status" value="1"/>
</dbReference>
<dbReference type="SUPFAM" id="SSF49464">
    <property type="entry name" value="Carboxypeptidase regulatory domain-like"/>
    <property type="match status" value="1"/>
</dbReference>
<dbReference type="Pfam" id="PF13715">
    <property type="entry name" value="CarbopepD_reg_2"/>
    <property type="match status" value="1"/>
</dbReference>
<dbReference type="SUPFAM" id="SSF56935">
    <property type="entry name" value="Porins"/>
    <property type="match status" value="1"/>
</dbReference>
<dbReference type="PROSITE" id="PS52016">
    <property type="entry name" value="TONB_DEPENDENT_REC_3"/>
    <property type="match status" value="1"/>
</dbReference>
<dbReference type="EMBL" id="UINC01044890">
    <property type="protein sequence ID" value="SVB50953.1"/>
    <property type="molecule type" value="Genomic_DNA"/>
</dbReference>
<dbReference type="AlphaFoldDB" id="A0A382EM36"/>
<feature type="non-terminal residue" evidence="3">
    <location>
        <position position="238"/>
    </location>
</feature>
<feature type="compositionally biased region" description="Polar residues" evidence="1">
    <location>
        <begin position="222"/>
        <end position="238"/>
    </location>
</feature>
<feature type="region of interest" description="Disordered" evidence="1">
    <location>
        <begin position="211"/>
        <end position="238"/>
    </location>
</feature>
<reference evidence="3" key="1">
    <citation type="submission" date="2018-05" db="EMBL/GenBank/DDBJ databases">
        <authorList>
            <person name="Lanie J.A."/>
            <person name="Ng W.-L."/>
            <person name="Kazmierczak K.M."/>
            <person name="Andrzejewski T.M."/>
            <person name="Davidsen T.M."/>
            <person name="Wayne K.J."/>
            <person name="Tettelin H."/>
            <person name="Glass J.I."/>
            <person name="Rusch D."/>
            <person name="Podicherti R."/>
            <person name="Tsui H.-C.T."/>
            <person name="Winkler M.E."/>
        </authorList>
    </citation>
    <scope>NUCLEOTIDE SEQUENCE</scope>
</reference>
<dbReference type="InterPro" id="IPR012910">
    <property type="entry name" value="Plug_dom"/>
</dbReference>
<evidence type="ECO:0000313" key="3">
    <source>
        <dbReference type="EMBL" id="SVB50953.1"/>
    </source>
</evidence>